<evidence type="ECO:0000256" key="3">
    <source>
        <dbReference type="RuleBase" id="RU003829"/>
    </source>
</evidence>
<dbReference type="Pfam" id="PF00888">
    <property type="entry name" value="Cullin"/>
    <property type="match status" value="1"/>
</dbReference>
<dbReference type="Gene3D" id="1.10.10.10">
    <property type="entry name" value="Winged helix-like DNA-binding domain superfamily/Winged helix DNA-binding domain"/>
    <property type="match status" value="1"/>
</dbReference>
<dbReference type="InterPro" id="IPR001373">
    <property type="entry name" value="Cullin_N"/>
</dbReference>
<dbReference type="EMBL" id="FR839628">
    <property type="protein sequence ID" value="CCA37534.1"/>
    <property type="molecule type" value="Genomic_DNA"/>
</dbReference>
<dbReference type="SUPFAM" id="SSF75632">
    <property type="entry name" value="Cullin homology domain"/>
    <property type="match status" value="1"/>
</dbReference>
<dbReference type="InterPro" id="IPR059120">
    <property type="entry name" value="Cullin-like_AB"/>
</dbReference>
<evidence type="ECO:0000313" key="6">
    <source>
        <dbReference type="Proteomes" id="UP000006853"/>
    </source>
</evidence>
<evidence type="ECO:0000256" key="1">
    <source>
        <dbReference type="ARBA" id="ARBA00006019"/>
    </source>
</evidence>
<accession>F2QQ56</accession>
<dbReference type="Pfam" id="PF26557">
    <property type="entry name" value="Cullin_AB"/>
    <property type="match status" value="1"/>
</dbReference>
<dbReference type="InterPro" id="IPR016158">
    <property type="entry name" value="Cullin_homology"/>
</dbReference>
<dbReference type="InterPro" id="IPR016159">
    <property type="entry name" value="Cullin_repeat-like_dom_sf"/>
</dbReference>
<reference key="2">
    <citation type="submission" date="2011-04" db="EMBL/GenBank/DDBJ databases">
        <title>High-quality genome sequence of Pichia pastoris CBS 7435.</title>
        <authorList>
            <person name="Kueberl A."/>
            <person name="Schneider J."/>
            <person name="Thallinger G.G."/>
            <person name="Anderl I."/>
            <person name="Wibberg D."/>
            <person name="Hajek T."/>
            <person name="Jaenicke S."/>
            <person name="Brinkrolf K."/>
            <person name="Goesmann A."/>
            <person name="Szczepanowski R."/>
            <person name="Puehler A."/>
            <person name="Schwab H."/>
            <person name="Glieder A."/>
            <person name="Pichler H."/>
        </authorList>
    </citation>
    <scope>NUCLEOTIDE SEQUENCE</scope>
    <source>
        <strain>CBS 7435</strain>
    </source>
</reference>
<dbReference type="SMART" id="SM00182">
    <property type="entry name" value="CULLIN"/>
    <property type="match status" value="1"/>
</dbReference>
<dbReference type="GO" id="GO:0031625">
    <property type="term" value="F:ubiquitin protein ligase binding"/>
    <property type="evidence" value="ECO:0007669"/>
    <property type="project" value="InterPro"/>
</dbReference>
<dbReference type="Pfam" id="PF10557">
    <property type="entry name" value="Cullin_Nedd8"/>
    <property type="match status" value="1"/>
</dbReference>
<dbReference type="Proteomes" id="UP000006853">
    <property type="component" value="Chromosome 1"/>
</dbReference>
<dbReference type="InterPro" id="IPR036317">
    <property type="entry name" value="Cullin_homology_sf"/>
</dbReference>
<evidence type="ECO:0000313" key="5">
    <source>
        <dbReference type="EMBL" id="CCA37534.1"/>
    </source>
</evidence>
<name>F2QQ56_KOMPC</name>
<dbReference type="GO" id="GO:0006511">
    <property type="term" value="P:ubiquitin-dependent protein catabolic process"/>
    <property type="evidence" value="ECO:0007669"/>
    <property type="project" value="InterPro"/>
</dbReference>
<dbReference type="InterPro" id="IPR036388">
    <property type="entry name" value="WH-like_DNA-bd_sf"/>
</dbReference>
<sequence>MLLPANEDELSLPCMVFLLSMEAQVPISAKLNRLAGLIEEQGAPTDQEKGDDLPSLPTKEFLFQPIKLAELKQSPVLKKRKVGPPPPQNEDQSLPIQAWKDELLQFTEDTLNGSKCSKPLQYYNSICTFLCRSGYTKQVSKELIQSIEGYFAKVLLPEVKEEILNDGENAIQHLVDAWNIWYTKTKRIHFVVIFLNQLYLLNSSSRQSIDVLATKLFVENLLELEGHEGDGELMLYDQSQKPTRLKILLNLSEWIKELKTTGKLTNQNLYNEFKEIIKNFEIDNKIKLKNVLPDMIRVCDEQLKNKWIGDEKLAKDYVTKVQNSMLISQDLAKEWDAKFEKIRQREIHFFVVEPIYRITQELVPSLFYLDIDSIEFLMFCVKDNPNNYRLILDAFGDIVKKQLEECFNSDSLYTEDYILQPNNIFVTWNQKLENRISYVELESQLEKALTDSLNLHQEKVIRALLSFIESNMKKRSRSDYLELVSFIFTKLKNKAAFLKQYQNQLSKRLLYNSSIQFDDEEFIINNLKTDDVTAEIGPLASMIQDIKISSKLTSSITNDTPIEMDYKIIRDLSWPKVPLDYDVRLPQYLLSVVDNPELKEKVVKKNMVRYKWCNFLHRFEIETSFKGEAKTLVVNGYYAAIILAFNDSESLTLAQLAKVTELEKQYLIECLKVLCLGKYKLLLRNNQSQPLKGTPFRDDDVFSINTDFSDRSKKLFIKPAKGFKNDEPITSNYYDAQKETTNRINAFIMRTMKQQRDCSHSKLLADILSFLKEYNISIPKASIVKECIEELIKQGYLKRDASGSSYHYIP</sequence>
<feature type="domain" description="Cullin family profile" evidence="4">
    <location>
        <begin position="448"/>
        <end position="675"/>
    </location>
</feature>
<dbReference type="AlphaFoldDB" id="F2QQ56"/>
<organism evidence="5 6">
    <name type="scientific">Komagataella phaffii (strain ATCC 76273 / CBS 7435 / CECT 11047 / NRRL Y-11430 / Wegner 21-1)</name>
    <name type="common">Yeast</name>
    <name type="synonym">Pichia pastoris</name>
    <dbReference type="NCBI Taxonomy" id="981350"/>
    <lineage>
        <taxon>Eukaryota</taxon>
        <taxon>Fungi</taxon>
        <taxon>Dikarya</taxon>
        <taxon>Ascomycota</taxon>
        <taxon>Saccharomycotina</taxon>
        <taxon>Pichiomycetes</taxon>
        <taxon>Pichiales</taxon>
        <taxon>Pichiaceae</taxon>
        <taxon>Komagataella</taxon>
    </lineage>
</organism>
<reference evidence="5 6" key="3">
    <citation type="journal article" date="2016" name="FEMS Yeast Res.">
        <title>Curation of the genome annotation of Pichia pastoris (Komagataella phaffii) CBS7435 from gene level to protein function.</title>
        <authorList>
            <person name="Valli M."/>
            <person name="Tatto N.E."/>
            <person name="Peymann A."/>
            <person name="Gruber C."/>
            <person name="Landes N."/>
            <person name="Ekker H."/>
            <person name="Thallinger G.G."/>
            <person name="Mattanovich D."/>
            <person name="Gasser B."/>
            <person name="Graf A.B."/>
        </authorList>
    </citation>
    <scope>GENOME REANNOTATION</scope>
    <source>
        <strain evidence="5 6">ATCC 76273 / CBS 7435 / CECT 11047 / NRRL Y-11430 / Wegner 21-1</strain>
    </source>
</reference>
<reference evidence="5 6" key="1">
    <citation type="journal article" date="2011" name="J. Biotechnol.">
        <title>High-quality genome sequence of Pichia pastoris CBS7435.</title>
        <authorList>
            <person name="Kuberl A."/>
            <person name="Schneider J."/>
            <person name="Thallinger G.G."/>
            <person name="Anderl I."/>
            <person name="Wibberg D."/>
            <person name="Hajek T."/>
            <person name="Jaenicke S."/>
            <person name="Brinkrolf K."/>
            <person name="Goesmann A."/>
            <person name="Szczepanowski R."/>
            <person name="Puhler A."/>
            <person name="Schwab H."/>
            <person name="Glieder A."/>
            <person name="Pichler H."/>
        </authorList>
    </citation>
    <scope>NUCLEOTIDE SEQUENCE [LARGE SCALE GENOMIC DNA]</scope>
    <source>
        <strain evidence="6">ATCC 76273 / CBS 7435 / CECT 11047 / NRRL Y-11430 / Wegner 21-1</strain>
    </source>
</reference>
<protein>
    <submittedName>
        <fullName evidence="5">Putative cullin</fullName>
    </submittedName>
</protein>
<evidence type="ECO:0000256" key="2">
    <source>
        <dbReference type="PROSITE-ProRule" id="PRU00330"/>
    </source>
</evidence>
<dbReference type="InterPro" id="IPR036390">
    <property type="entry name" value="WH_DNA-bd_sf"/>
</dbReference>
<dbReference type="Gene3D" id="1.20.1310.10">
    <property type="entry name" value="Cullin Repeats"/>
    <property type="match status" value="2"/>
</dbReference>
<evidence type="ECO:0000259" key="4">
    <source>
        <dbReference type="PROSITE" id="PS50069"/>
    </source>
</evidence>
<dbReference type="PANTHER" id="PTHR11932">
    <property type="entry name" value="CULLIN"/>
    <property type="match status" value="1"/>
</dbReference>
<dbReference type="PROSITE" id="PS50069">
    <property type="entry name" value="CULLIN_2"/>
    <property type="match status" value="1"/>
</dbReference>
<keyword evidence="6" id="KW-1185">Reference proteome</keyword>
<dbReference type="SMART" id="SM00884">
    <property type="entry name" value="Cullin_Nedd8"/>
    <property type="match status" value="1"/>
</dbReference>
<dbReference type="InterPro" id="IPR019559">
    <property type="entry name" value="Cullin_neddylation_domain"/>
</dbReference>
<comment type="similarity">
    <text evidence="1 2 3">Belongs to the cullin family.</text>
</comment>
<dbReference type="HOGENOM" id="CLU_355300_0_0_1"/>
<dbReference type="InterPro" id="IPR045093">
    <property type="entry name" value="Cullin"/>
</dbReference>
<gene>
    <name evidence="5" type="primary">CUL4</name>
    <name evidence="5" type="ordered locus">PP7435_Chr1-1419</name>
</gene>
<dbReference type="SUPFAM" id="SSF46785">
    <property type="entry name" value="Winged helix' DNA-binding domain"/>
    <property type="match status" value="1"/>
</dbReference>
<dbReference type="Gene3D" id="3.30.230.130">
    <property type="entry name" value="Cullin, Chain C, Domain 2"/>
    <property type="match status" value="1"/>
</dbReference>
<dbReference type="SUPFAM" id="SSF74788">
    <property type="entry name" value="Cullin repeat-like"/>
    <property type="match status" value="1"/>
</dbReference>
<proteinExistence type="inferred from homology"/>